<comment type="caution">
    <text evidence="3">The sequence shown here is derived from an EMBL/GenBank/DDBJ whole genome shotgun (WGS) entry which is preliminary data.</text>
</comment>
<feature type="transmembrane region" description="Helical" evidence="1">
    <location>
        <begin position="101"/>
        <end position="123"/>
    </location>
</feature>
<dbReference type="GO" id="GO:0008168">
    <property type="term" value="F:methyltransferase activity"/>
    <property type="evidence" value="ECO:0007669"/>
    <property type="project" value="UniProtKB-KW"/>
</dbReference>
<accession>A0A495W417</accession>
<dbReference type="Pfam" id="PF01478">
    <property type="entry name" value="Peptidase_A24"/>
    <property type="match status" value="1"/>
</dbReference>
<keyword evidence="3" id="KW-0489">Methyltransferase</keyword>
<evidence type="ECO:0000313" key="4">
    <source>
        <dbReference type="Proteomes" id="UP000282084"/>
    </source>
</evidence>
<keyword evidence="1" id="KW-1133">Transmembrane helix</keyword>
<name>A0A495W417_9PSEU</name>
<dbReference type="InterPro" id="IPR000045">
    <property type="entry name" value="Prepilin_IV_endopep_pep"/>
</dbReference>
<keyword evidence="1" id="KW-0472">Membrane</keyword>
<dbReference type="Proteomes" id="UP000282084">
    <property type="component" value="Unassembled WGS sequence"/>
</dbReference>
<feature type="transmembrane region" description="Helical" evidence="1">
    <location>
        <begin position="135"/>
        <end position="163"/>
    </location>
</feature>
<dbReference type="RefSeq" id="WP_246019155.1">
    <property type="nucleotide sequence ID" value="NZ_RBXO01000001.1"/>
</dbReference>
<proteinExistence type="predicted"/>
<evidence type="ECO:0000259" key="2">
    <source>
        <dbReference type="Pfam" id="PF01478"/>
    </source>
</evidence>
<dbReference type="GO" id="GO:0004190">
    <property type="term" value="F:aspartic-type endopeptidase activity"/>
    <property type="evidence" value="ECO:0007669"/>
    <property type="project" value="InterPro"/>
</dbReference>
<dbReference type="GO" id="GO:0016020">
    <property type="term" value="C:membrane"/>
    <property type="evidence" value="ECO:0007669"/>
    <property type="project" value="InterPro"/>
</dbReference>
<dbReference type="AlphaFoldDB" id="A0A495W417"/>
<feature type="domain" description="Prepilin type IV endopeptidase peptidase" evidence="2">
    <location>
        <begin position="57"/>
        <end position="161"/>
    </location>
</feature>
<keyword evidence="1" id="KW-0812">Transmembrane</keyword>
<reference evidence="3 4" key="1">
    <citation type="submission" date="2018-10" db="EMBL/GenBank/DDBJ databases">
        <title>Sequencing the genomes of 1000 actinobacteria strains.</title>
        <authorList>
            <person name="Klenk H.-P."/>
        </authorList>
    </citation>
    <scope>NUCLEOTIDE SEQUENCE [LARGE SCALE GENOMIC DNA]</scope>
    <source>
        <strain evidence="3 4">DSM 43800</strain>
    </source>
</reference>
<evidence type="ECO:0000313" key="3">
    <source>
        <dbReference type="EMBL" id="RKT56416.1"/>
    </source>
</evidence>
<dbReference type="Gene3D" id="1.20.120.1220">
    <property type="match status" value="1"/>
</dbReference>
<organism evidence="3 4">
    <name type="scientific">Saccharothrix australiensis</name>
    <dbReference type="NCBI Taxonomy" id="2072"/>
    <lineage>
        <taxon>Bacteria</taxon>
        <taxon>Bacillati</taxon>
        <taxon>Actinomycetota</taxon>
        <taxon>Actinomycetes</taxon>
        <taxon>Pseudonocardiales</taxon>
        <taxon>Pseudonocardiaceae</taxon>
        <taxon>Saccharothrix</taxon>
    </lineage>
</organism>
<keyword evidence="3" id="KW-0808">Transferase</keyword>
<evidence type="ECO:0000256" key="1">
    <source>
        <dbReference type="SAM" id="Phobius"/>
    </source>
</evidence>
<dbReference type="GO" id="GO:0032259">
    <property type="term" value="P:methylation"/>
    <property type="evidence" value="ECO:0007669"/>
    <property type="project" value="UniProtKB-KW"/>
</dbReference>
<keyword evidence="4" id="KW-1185">Reference proteome</keyword>
<feature type="transmembrane region" description="Helical" evidence="1">
    <location>
        <begin position="52"/>
        <end position="70"/>
    </location>
</feature>
<dbReference type="EMBL" id="RBXO01000001">
    <property type="protein sequence ID" value="RKT56416.1"/>
    <property type="molecule type" value="Genomic_DNA"/>
</dbReference>
<sequence length="188" mass="19187">MVIPLSGFSAGVLGSRVLRVLPRGVDVRWLWCALPTAVLWSVASAASPPRWLPVPLALAWLGVLLVAADLRCRRLPDALTLSAHPVLGVALWLAGADLERAVIGCLVFSGLHAAVHLLAPAALGGGDVKLSGALGAVLGSVSWLALPVGAALASAITLVVALWRPPGGLPHGPGAVGATWLTSVWGPW</sequence>
<feature type="transmembrane region" description="Helical" evidence="1">
    <location>
        <begin position="29"/>
        <end position="46"/>
    </location>
</feature>
<gene>
    <name evidence="3" type="ORF">C8E97_5115</name>
</gene>
<feature type="transmembrane region" description="Helical" evidence="1">
    <location>
        <begin position="77"/>
        <end position="95"/>
    </location>
</feature>
<protein>
    <submittedName>
        <fullName evidence="3">Leader peptidase (Prepilin peptidase)/N-methyltransferase</fullName>
    </submittedName>
</protein>